<protein>
    <submittedName>
        <fullName evidence="2">Uncharacterized protein</fullName>
    </submittedName>
</protein>
<dbReference type="Proteomes" id="UP000095558">
    <property type="component" value="Unassembled WGS sequence"/>
</dbReference>
<dbReference type="EMBL" id="CYZV01000068">
    <property type="protein sequence ID" value="CUO85895.1"/>
    <property type="molecule type" value="Genomic_DNA"/>
</dbReference>
<evidence type="ECO:0000313" key="2">
    <source>
        <dbReference type="EMBL" id="CUO85895.1"/>
    </source>
</evidence>
<feature type="chain" id="PRO_5039451855" evidence="1">
    <location>
        <begin position="32"/>
        <end position="106"/>
    </location>
</feature>
<gene>
    <name evidence="2" type="ORF">ERS852470_03571</name>
</gene>
<dbReference type="GeneID" id="83013479"/>
<evidence type="ECO:0000256" key="1">
    <source>
        <dbReference type="SAM" id="SignalP"/>
    </source>
</evidence>
<name>A0A174ILU0_9CLOT</name>
<feature type="signal peptide" evidence="1">
    <location>
        <begin position="1"/>
        <end position="31"/>
    </location>
</feature>
<dbReference type="RefSeq" id="WP_042402933.1">
    <property type="nucleotide sequence ID" value="NZ_CYZV01000068.1"/>
</dbReference>
<proteinExistence type="predicted"/>
<sequence>MLKRILKSHVSKYIALSLILCSTIYSTTFLSSPSAQTTTKETTNLSTIEISNNITDQDIVTSENYDTALQNFIEENNYDYNINTGLNILDEFMKEYDLDCLIRVSE</sequence>
<keyword evidence="1" id="KW-0732">Signal</keyword>
<evidence type="ECO:0000313" key="3">
    <source>
        <dbReference type="Proteomes" id="UP000095558"/>
    </source>
</evidence>
<organism evidence="2 3">
    <name type="scientific">Clostridium disporicum</name>
    <dbReference type="NCBI Taxonomy" id="84024"/>
    <lineage>
        <taxon>Bacteria</taxon>
        <taxon>Bacillati</taxon>
        <taxon>Bacillota</taxon>
        <taxon>Clostridia</taxon>
        <taxon>Eubacteriales</taxon>
        <taxon>Clostridiaceae</taxon>
        <taxon>Clostridium</taxon>
    </lineage>
</organism>
<accession>A0A174ILU0</accession>
<dbReference type="AlphaFoldDB" id="A0A174ILU0"/>
<reference evidence="2 3" key="1">
    <citation type="submission" date="2015-09" db="EMBL/GenBank/DDBJ databases">
        <authorList>
            <consortium name="Pathogen Informatics"/>
        </authorList>
    </citation>
    <scope>NUCLEOTIDE SEQUENCE [LARGE SCALE GENOMIC DNA]</scope>
    <source>
        <strain evidence="2 3">2789STDY5834855</strain>
    </source>
</reference>